<gene>
    <name evidence="2" type="ORF">ANCCEY_10260</name>
</gene>
<name>A0A0D6LKW0_9BILA</name>
<accession>A0A0D6LKW0</accession>
<evidence type="ECO:0000313" key="3">
    <source>
        <dbReference type="Proteomes" id="UP000054495"/>
    </source>
</evidence>
<feature type="region of interest" description="Disordered" evidence="1">
    <location>
        <begin position="53"/>
        <end position="73"/>
    </location>
</feature>
<dbReference type="EMBL" id="KE125175">
    <property type="protein sequence ID" value="EPB70631.1"/>
    <property type="molecule type" value="Genomic_DNA"/>
</dbReference>
<protein>
    <submittedName>
        <fullName evidence="2">Uncharacterized protein</fullName>
    </submittedName>
</protein>
<dbReference type="AlphaFoldDB" id="A0A0D6LKW0"/>
<reference evidence="2 3" key="1">
    <citation type="submission" date="2013-05" db="EMBL/GenBank/DDBJ databases">
        <title>Draft genome of the parasitic nematode Anyclostoma ceylanicum.</title>
        <authorList>
            <person name="Mitreva M."/>
        </authorList>
    </citation>
    <scope>NUCLEOTIDE SEQUENCE [LARGE SCALE GENOMIC DNA]</scope>
</reference>
<organism evidence="2 3">
    <name type="scientific">Ancylostoma ceylanicum</name>
    <dbReference type="NCBI Taxonomy" id="53326"/>
    <lineage>
        <taxon>Eukaryota</taxon>
        <taxon>Metazoa</taxon>
        <taxon>Ecdysozoa</taxon>
        <taxon>Nematoda</taxon>
        <taxon>Chromadorea</taxon>
        <taxon>Rhabditida</taxon>
        <taxon>Rhabditina</taxon>
        <taxon>Rhabditomorpha</taxon>
        <taxon>Strongyloidea</taxon>
        <taxon>Ancylostomatidae</taxon>
        <taxon>Ancylostomatinae</taxon>
        <taxon>Ancylostoma</taxon>
    </lineage>
</organism>
<dbReference type="Proteomes" id="UP000054495">
    <property type="component" value="Unassembled WGS sequence"/>
</dbReference>
<sequence length="118" mass="13286">MATAHLRSLQPVHLRFLLKRAMSCTADLLRARFSCQEVLAVTKGPPIKAYLLPSTDAHQGTPSSKSSLFEYPSPEYPNQRDEFSIMEDSFDVEIQMLTPESTVQDWLPEPYANARSQG</sequence>
<evidence type="ECO:0000256" key="1">
    <source>
        <dbReference type="SAM" id="MobiDB-lite"/>
    </source>
</evidence>
<feature type="compositionally biased region" description="Polar residues" evidence="1">
    <location>
        <begin position="56"/>
        <end position="67"/>
    </location>
</feature>
<evidence type="ECO:0000313" key="2">
    <source>
        <dbReference type="EMBL" id="EPB70631.1"/>
    </source>
</evidence>
<keyword evidence="3" id="KW-1185">Reference proteome</keyword>
<proteinExistence type="predicted"/>